<dbReference type="GO" id="GO:0007520">
    <property type="term" value="P:myoblast fusion"/>
    <property type="evidence" value="ECO:0007669"/>
    <property type="project" value="EnsemblMetazoa"/>
</dbReference>
<feature type="coiled-coil region" evidence="1">
    <location>
        <begin position="78"/>
        <end position="112"/>
    </location>
</feature>
<dbReference type="GO" id="GO:0045296">
    <property type="term" value="F:cadherin binding"/>
    <property type="evidence" value="ECO:0007669"/>
    <property type="project" value="EnsemblMetazoa"/>
</dbReference>
<evidence type="ECO:0000313" key="3">
    <source>
        <dbReference type="Proteomes" id="UP000000304"/>
    </source>
</evidence>
<dbReference type="OMA" id="MFMENQG"/>
<dbReference type="EMBL" id="CM000363">
    <property type="protein sequence ID" value="EDX11323.1"/>
    <property type="molecule type" value="Genomic_DNA"/>
</dbReference>
<dbReference type="AlphaFoldDB" id="B4QJM3"/>
<evidence type="ECO:0000313" key="2">
    <source>
        <dbReference type="EMBL" id="EDX11323.1"/>
    </source>
</evidence>
<dbReference type="HOGENOM" id="CLU_1961910_0_0_1"/>
<protein>
    <submittedName>
        <fullName evidence="2">GD14928</fullName>
    </submittedName>
</protein>
<gene>
    <name evidence="2" type="primary">Dsim\GD14928</name>
    <name evidence="2" type="ORF">Dsim_GD14928</name>
</gene>
<proteinExistence type="predicted"/>
<keyword evidence="3" id="KW-1185">Reference proteome</keyword>
<organism evidence="2 3">
    <name type="scientific">Drosophila simulans</name>
    <name type="common">Fruit fly</name>
    <dbReference type="NCBI Taxonomy" id="7240"/>
    <lineage>
        <taxon>Eukaryota</taxon>
        <taxon>Metazoa</taxon>
        <taxon>Ecdysozoa</taxon>
        <taxon>Arthropoda</taxon>
        <taxon>Hexapoda</taxon>
        <taxon>Insecta</taxon>
        <taxon>Pterygota</taxon>
        <taxon>Neoptera</taxon>
        <taxon>Endopterygota</taxon>
        <taxon>Diptera</taxon>
        <taxon>Brachycera</taxon>
        <taxon>Muscomorpha</taxon>
        <taxon>Ephydroidea</taxon>
        <taxon>Drosophilidae</taxon>
        <taxon>Drosophila</taxon>
        <taxon>Sophophora</taxon>
    </lineage>
</organism>
<dbReference type="GO" id="GO:0030036">
    <property type="term" value="P:actin cytoskeleton organization"/>
    <property type="evidence" value="ECO:0007669"/>
    <property type="project" value="EnsemblMetazoa"/>
</dbReference>
<evidence type="ECO:0000256" key="1">
    <source>
        <dbReference type="SAM" id="Coils"/>
    </source>
</evidence>
<dbReference type="Proteomes" id="UP000000304">
    <property type="component" value="Chromosome 3L"/>
</dbReference>
<reference evidence="2 3" key="1">
    <citation type="journal article" date="2007" name="Nature">
        <title>Evolution of genes and genomes on the Drosophila phylogeny.</title>
        <authorList>
            <consortium name="Drosophila 12 Genomes Consortium"/>
            <person name="Clark A.G."/>
            <person name="Eisen M.B."/>
            <person name="Smith D.R."/>
            <person name="Bergman C.M."/>
            <person name="Oliver B."/>
            <person name="Markow T.A."/>
            <person name="Kaufman T.C."/>
            <person name="Kellis M."/>
            <person name="Gelbart W."/>
            <person name="Iyer V.N."/>
            <person name="Pollard D.A."/>
            <person name="Sackton T.B."/>
            <person name="Larracuente A.M."/>
            <person name="Singh N.D."/>
            <person name="Abad J.P."/>
            <person name="Abt D.N."/>
            <person name="Adryan B."/>
            <person name="Aguade M."/>
            <person name="Akashi H."/>
            <person name="Anderson W.W."/>
            <person name="Aquadro C.F."/>
            <person name="Ardell D.H."/>
            <person name="Arguello R."/>
            <person name="Artieri C.G."/>
            <person name="Barbash D.A."/>
            <person name="Barker D."/>
            <person name="Barsanti P."/>
            <person name="Batterham P."/>
            <person name="Batzoglou S."/>
            <person name="Begun D."/>
            <person name="Bhutkar A."/>
            <person name="Blanco E."/>
            <person name="Bosak S.A."/>
            <person name="Bradley R.K."/>
            <person name="Brand A.D."/>
            <person name="Brent M.R."/>
            <person name="Brooks A.N."/>
            <person name="Brown R.H."/>
            <person name="Butlin R.K."/>
            <person name="Caggese C."/>
            <person name="Calvi B.R."/>
            <person name="Bernardo de Carvalho A."/>
            <person name="Caspi A."/>
            <person name="Castrezana S."/>
            <person name="Celniker S.E."/>
            <person name="Chang J.L."/>
            <person name="Chapple C."/>
            <person name="Chatterji S."/>
            <person name="Chinwalla A."/>
            <person name="Civetta A."/>
            <person name="Clifton S.W."/>
            <person name="Comeron J.M."/>
            <person name="Costello J.C."/>
            <person name="Coyne J.A."/>
            <person name="Daub J."/>
            <person name="David R.G."/>
            <person name="Delcher A.L."/>
            <person name="Delehaunty K."/>
            <person name="Do C.B."/>
            <person name="Ebling H."/>
            <person name="Edwards K."/>
            <person name="Eickbush T."/>
            <person name="Evans J.D."/>
            <person name="Filipski A."/>
            <person name="Findeiss S."/>
            <person name="Freyhult E."/>
            <person name="Fulton L."/>
            <person name="Fulton R."/>
            <person name="Garcia A.C."/>
            <person name="Gardiner A."/>
            <person name="Garfield D.A."/>
            <person name="Garvin B.E."/>
            <person name="Gibson G."/>
            <person name="Gilbert D."/>
            <person name="Gnerre S."/>
            <person name="Godfrey J."/>
            <person name="Good R."/>
            <person name="Gotea V."/>
            <person name="Gravely B."/>
            <person name="Greenberg A.J."/>
            <person name="Griffiths-Jones S."/>
            <person name="Gross S."/>
            <person name="Guigo R."/>
            <person name="Gustafson E.A."/>
            <person name="Haerty W."/>
            <person name="Hahn M.W."/>
            <person name="Halligan D.L."/>
            <person name="Halpern A.L."/>
            <person name="Halter G.M."/>
            <person name="Han M.V."/>
            <person name="Heger A."/>
            <person name="Hillier L."/>
            <person name="Hinrichs A.S."/>
            <person name="Holmes I."/>
            <person name="Hoskins R.A."/>
            <person name="Hubisz M.J."/>
            <person name="Hultmark D."/>
            <person name="Huntley M.A."/>
            <person name="Jaffe D.B."/>
            <person name="Jagadeeshan S."/>
            <person name="Jeck W.R."/>
            <person name="Johnson J."/>
            <person name="Jones C.D."/>
            <person name="Jordan W.C."/>
            <person name="Karpen G.H."/>
            <person name="Kataoka E."/>
            <person name="Keightley P.D."/>
            <person name="Kheradpour P."/>
            <person name="Kirkness E.F."/>
            <person name="Koerich L.B."/>
            <person name="Kristiansen K."/>
            <person name="Kudrna D."/>
            <person name="Kulathinal R.J."/>
            <person name="Kumar S."/>
            <person name="Kwok R."/>
            <person name="Lander E."/>
            <person name="Langley C.H."/>
            <person name="Lapoint R."/>
            <person name="Lazzaro B.P."/>
            <person name="Lee S.J."/>
            <person name="Levesque L."/>
            <person name="Li R."/>
            <person name="Lin C.F."/>
            <person name="Lin M.F."/>
            <person name="Lindblad-Toh K."/>
            <person name="Llopart A."/>
            <person name="Long M."/>
            <person name="Low L."/>
            <person name="Lozovsky E."/>
            <person name="Lu J."/>
            <person name="Luo M."/>
            <person name="Machado C.A."/>
            <person name="Makalowski W."/>
            <person name="Marzo M."/>
            <person name="Matsuda M."/>
            <person name="Matzkin L."/>
            <person name="McAllister B."/>
            <person name="McBride C.S."/>
            <person name="McKernan B."/>
            <person name="McKernan K."/>
            <person name="Mendez-Lago M."/>
            <person name="Minx P."/>
            <person name="Mollenhauer M.U."/>
            <person name="Montooth K."/>
            <person name="Mount S.M."/>
            <person name="Mu X."/>
            <person name="Myers E."/>
            <person name="Negre B."/>
            <person name="Newfeld S."/>
            <person name="Nielsen R."/>
            <person name="Noor M.A."/>
            <person name="O'Grady P."/>
            <person name="Pachter L."/>
            <person name="Papaceit M."/>
            <person name="Parisi M.J."/>
            <person name="Parisi M."/>
            <person name="Parts L."/>
            <person name="Pedersen J.S."/>
            <person name="Pesole G."/>
            <person name="Phillippy A.M."/>
            <person name="Ponting C.P."/>
            <person name="Pop M."/>
            <person name="Porcelli D."/>
            <person name="Powell J.R."/>
            <person name="Prohaska S."/>
            <person name="Pruitt K."/>
            <person name="Puig M."/>
            <person name="Quesneville H."/>
            <person name="Ram K.R."/>
            <person name="Rand D."/>
            <person name="Rasmussen M.D."/>
            <person name="Reed L.K."/>
            <person name="Reenan R."/>
            <person name="Reily A."/>
            <person name="Remington K.A."/>
            <person name="Rieger T.T."/>
            <person name="Ritchie M.G."/>
            <person name="Robin C."/>
            <person name="Rogers Y.H."/>
            <person name="Rohde C."/>
            <person name="Rozas J."/>
            <person name="Rubenfield M.J."/>
            <person name="Ruiz A."/>
            <person name="Russo S."/>
            <person name="Salzberg S.L."/>
            <person name="Sanchez-Gracia A."/>
            <person name="Saranga D.J."/>
            <person name="Sato H."/>
            <person name="Schaeffer S.W."/>
            <person name="Schatz M.C."/>
            <person name="Schlenke T."/>
            <person name="Schwartz R."/>
            <person name="Segarra C."/>
            <person name="Singh R.S."/>
            <person name="Sirot L."/>
            <person name="Sirota M."/>
            <person name="Sisneros N.B."/>
            <person name="Smith C.D."/>
            <person name="Smith T.F."/>
            <person name="Spieth J."/>
            <person name="Stage D.E."/>
            <person name="Stark A."/>
            <person name="Stephan W."/>
            <person name="Strausberg R.L."/>
            <person name="Strempel S."/>
            <person name="Sturgill D."/>
            <person name="Sutton G."/>
            <person name="Sutton G.G."/>
            <person name="Tao W."/>
            <person name="Teichmann S."/>
            <person name="Tobari Y.N."/>
            <person name="Tomimura Y."/>
            <person name="Tsolas J.M."/>
            <person name="Valente V.L."/>
            <person name="Venter E."/>
            <person name="Venter J.C."/>
            <person name="Vicario S."/>
            <person name="Vieira F.G."/>
            <person name="Vilella A.J."/>
            <person name="Villasante A."/>
            <person name="Walenz B."/>
            <person name="Wang J."/>
            <person name="Wasserman M."/>
            <person name="Watts T."/>
            <person name="Wilson D."/>
            <person name="Wilson R.K."/>
            <person name="Wing R.A."/>
            <person name="Wolfner M.F."/>
            <person name="Wong A."/>
            <person name="Wong G.K."/>
            <person name="Wu C.I."/>
            <person name="Wu G."/>
            <person name="Yamamoto D."/>
            <person name="Yang H.P."/>
            <person name="Yang S.P."/>
            <person name="Yorke J.A."/>
            <person name="Yoshida K."/>
            <person name="Zdobnov E."/>
            <person name="Zhang P."/>
            <person name="Zhang Y."/>
            <person name="Zimin A.V."/>
            <person name="Baldwin J."/>
            <person name="Abdouelleil A."/>
            <person name="Abdulkadir J."/>
            <person name="Abebe A."/>
            <person name="Abera B."/>
            <person name="Abreu J."/>
            <person name="Acer S.C."/>
            <person name="Aftuck L."/>
            <person name="Alexander A."/>
            <person name="An P."/>
            <person name="Anderson E."/>
            <person name="Anderson S."/>
            <person name="Arachi H."/>
            <person name="Azer M."/>
            <person name="Bachantsang P."/>
            <person name="Barry A."/>
            <person name="Bayul T."/>
            <person name="Berlin A."/>
            <person name="Bessette D."/>
            <person name="Bloom T."/>
            <person name="Blye J."/>
            <person name="Boguslavskiy L."/>
            <person name="Bonnet C."/>
            <person name="Boukhgalter B."/>
            <person name="Bourzgui I."/>
            <person name="Brown A."/>
            <person name="Cahill P."/>
            <person name="Channer S."/>
            <person name="Cheshatsang Y."/>
            <person name="Chuda L."/>
            <person name="Citroen M."/>
            <person name="Collymore A."/>
            <person name="Cooke P."/>
            <person name="Costello M."/>
            <person name="D'Aco K."/>
            <person name="Daza R."/>
            <person name="De Haan G."/>
            <person name="DeGray S."/>
            <person name="DeMaso C."/>
            <person name="Dhargay N."/>
            <person name="Dooley K."/>
            <person name="Dooley E."/>
            <person name="Doricent M."/>
            <person name="Dorje P."/>
            <person name="Dorjee K."/>
            <person name="Dupes A."/>
            <person name="Elong R."/>
            <person name="Falk J."/>
            <person name="Farina A."/>
            <person name="Faro S."/>
            <person name="Ferguson D."/>
            <person name="Fisher S."/>
            <person name="Foley C.D."/>
            <person name="Franke A."/>
            <person name="Friedrich D."/>
            <person name="Gadbois L."/>
            <person name="Gearin G."/>
            <person name="Gearin C.R."/>
            <person name="Giannoukos G."/>
            <person name="Goode T."/>
            <person name="Graham J."/>
            <person name="Grandbois E."/>
            <person name="Grewal S."/>
            <person name="Gyaltsen K."/>
            <person name="Hafez N."/>
            <person name="Hagos B."/>
            <person name="Hall J."/>
            <person name="Henson C."/>
            <person name="Hollinger A."/>
            <person name="Honan T."/>
            <person name="Huard M.D."/>
            <person name="Hughes L."/>
            <person name="Hurhula B."/>
            <person name="Husby M.E."/>
            <person name="Kamat A."/>
            <person name="Kanga B."/>
            <person name="Kashin S."/>
            <person name="Khazanovich D."/>
            <person name="Kisner P."/>
            <person name="Lance K."/>
            <person name="Lara M."/>
            <person name="Lee W."/>
            <person name="Lennon N."/>
            <person name="Letendre F."/>
            <person name="LeVine R."/>
            <person name="Lipovsky A."/>
            <person name="Liu X."/>
            <person name="Liu J."/>
            <person name="Liu S."/>
            <person name="Lokyitsang T."/>
            <person name="Lokyitsang Y."/>
            <person name="Lubonja R."/>
            <person name="Lui A."/>
            <person name="MacDonald P."/>
            <person name="Magnisalis V."/>
            <person name="Maru K."/>
            <person name="Matthews C."/>
            <person name="McCusker W."/>
            <person name="McDonough S."/>
            <person name="Mehta T."/>
            <person name="Meldrim J."/>
            <person name="Meneus L."/>
            <person name="Mihai O."/>
            <person name="Mihalev A."/>
            <person name="Mihova T."/>
            <person name="Mittelman R."/>
            <person name="Mlenga V."/>
            <person name="Montmayeur A."/>
            <person name="Mulrain L."/>
            <person name="Navidi A."/>
            <person name="Naylor J."/>
            <person name="Negash T."/>
            <person name="Nguyen T."/>
            <person name="Nguyen N."/>
            <person name="Nicol R."/>
            <person name="Norbu C."/>
            <person name="Norbu N."/>
            <person name="Novod N."/>
            <person name="O'Neill B."/>
            <person name="Osman S."/>
            <person name="Markiewicz E."/>
            <person name="Oyono O.L."/>
            <person name="Patti C."/>
            <person name="Phunkhang P."/>
            <person name="Pierre F."/>
            <person name="Priest M."/>
            <person name="Raghuraman S."/>
            <person name="Rege F."/>
            <person name="Reyes R."/>
            <person name="Rise C."/>
            <person name="Rogov P."/>
            <person name="Ross K."/>
            <person name="Ryan E."/>
            <person name="Settipalli S."/>
            <person name="Shea T."/>
            <person name="Sherpa N."/>
            <person name="Shi L."/>
            <person name="Shih D."/>
            <person name="Sparrow T."/>
            <person name="Spaulding J."/>
            <person name="Stalker J."/>
            <person name="Stange-Thomann N."/>
            <person name="Stavropoulos S."/>
            <person name="Stone C."/>
            <person name="Strader C."/>
            <person name="Tesfaye S."/>
            <person name="Thomson T."/>
            <person name="Thoulutsang Y."/>
            <person name="Thoulutsang D."/>
            <person name="Topham K."/>
            <person name="Topping I."/>
            <person name="Tsamla T."/>
            <person name="Vassiliev H."/>
            <person name="Vo A."/>
            <person name="Wangchuk T."/>
            <person name="Wangdi T."/>
            <person name="Weiand M."/>
            <person name="Wilkinson J."/>
            <person name="Wilson A."/>
            <person name="Yadav S."/>
            <person name="Young G."/>
            <person name="Yu Q."/>
            <person name="Zembek L."/>
            <person name="Zhong D."/>
            <person name="Zimmer A."/>
            <person name="Zwirko Z."/>
            <person name="Jaffe D.B."/>
            <person name="Alvarez P."/>
            <person name="Brockman W."/>
            <person name="Butler J."/>
            <person name="Chin C."/>
            <person name="Gnerre S."/>
            <person name="Grabherr M."/>
            <person name="Kleber M."/>
            <person name="Mauceli E."/>
            <person name="MacCallum I."/>
        </authorList>
    </citation>
    <scope>NUCLEOTIDE SEQUENCE [LARGE SCALE GENOMIC DNA]</scope>
    <source>
        <strain evidence="3">white501</strain>
    </source>
</reference>
<dbReference type="GO" id="GO:0007417">
    <property type="term" value="P:central nervous system development"/>
    <property type="evidence" value="ECO:0007669"/>
    <property type="project" value="EnsemblMetazoa"/>
</dbReference>
<sequence length="128" mass="14060">MSEADLKNLSQNSDGDQELLLHQTTQSLLMASSMMFMENQGGPGASGGGVALPGPVSLPLPLSIAMPHHHVHAIPYNVDELLRENNALHAKIKELSLERDRLLCEVSNLRLELDMSELKRLPVDLDDK</sequence>
<dbReference type="PhylomeDB" id="B4QJM3"/>
<accession>B4QJM3</accession>
<dbReference type="OrthoDB" id="430364at2759"/>
<keyword evidence="1" id="KW-0175">Coiled coil</keyword>
<dbReference type="Bgee" id="FBgn0186604">
    <property type="expression patterns" value="Expressed in embryo and 3 other cell types or tissues"/>
</dbReference>
<name>B4QJM3_DROSI</name>